<accession>A0A4Z0NHV1</accession>
<organism evidence="1 2">
    <name type="scientific">Methylobacterium nonmethylotrophicum</name>
    <dbReference type="NCBI Taxonomy" id="1141884"/>
    <lineage>
        <taxon>Bacteria</taxon>
        <taxon>Pseudomonadati</taxon>
        <taxon>Pseudomonadota</taxon>
        <taxon>Alphaproteobacteria</taxon>
        <taxon>Hyphomicrobiales</taxon>
        <taxon>Methylobacteriaceae</taxon>
        <taxon>Methylobacterium</taxon>
    </lineage>
</organism>
<evidence type="ECO:0000313" key="1">
    <source>
        <dbReference type="EMBL" id="TGD95358.1"/>
    </source>
</evidence>
<gene>
    <name evidence="1" type="ORF">EU555_28490</name>
</gene>
<dbReference type="RefSeq" id="WP_135418758.1">
    <property type="nucleotide sequence ID" value="NZ_SRLB01000030.1"/>
</dbReference>
<comment type="caution">
    <text evidence="1">The sequence shown here is derived from an EMBL/GenBank/DDBJ whole genome shotgun (WGS) entry which is preliminary data.</text>
</comment>
<keyword evidence="2" id="KW-1185">Reference proteome</keyword>
<protein>
    <submittedName>
        <fullName evidence="1">Uncharacterized protein</fullName>
    </submittedName>
</protein>
<proteinExistence type="predicted"/>
<sequence length="75" mass="8182">MGLFNTFSAKPTHKVEDQAPAVELSDKSLDQAVGGANFFSNLPPALQHQMQSPQRLTWATVTLPSGPRTHTVHGW</sequence>
<dbReference type="EMBL" id="SRLB01000030">
    <property type="protein sequence ID" value="TGD95358.1"/>
    <property type="molecule type" value="Genomic_DNA"/>
</dbReference>
<dbReference type="Proteomes" id="UP000297535">
    <property type="component" value="Unassembled WGS sequence"/>
</dbReference>
<evidence type="ECO:0000313" key="2">
    <source>
        <dbReference type="Proteomes" id="UP000297535"/>
    </source>
</evidence>
<dbReference type="AlphaFoldDB" id="A0A4Z0NHV1"/>
<reference evidence="1 2" key="1">
    <citation type="submission" date="2019-04" db="EMBL/GenBank/DDBJ databases">
        <authorList>
            <person name="Feng G."/>
            <person name="Zhu H."/>
        </authorList>
    </citation>
    <scope>NUCLEOTIDE SEQUENCE [LARGE SCALE GENOMIC DNA]</scope>
    <source>
        <strain evidence="1 2">6HR-1</strain>
    </source>
</reference>
<name>A0A4Z0NHV1_9HYPH</name>